<reference evidence="10 11" key="1">
    <citation type="submission" date="2017-01" db="EMBL/GenBank/DDBJ databases">
        <title>Genome sequencing of Arcobacter sp. LPB0137.</title>
        <authorList>
            <person name="Lee G.-W."/>
            <person name="Yi H."/>
        </authorList>
    </citation>
    <scope>NUCLEOTIDE SEQUENCE [LARGE SCALE GENOMIC DNA]</scope>
    <source>
        <strain evidence="10 11">LPB0137</strain>
    </source>
</reference>
<evidence type="ECO:0000313" key="10">
    <source>
        <dbReference type="EMBL" id="APW66504.1"/>
    </source>
</evidence>
<dbReference type="SMART" id="SM00382">
    <property type="entry name" value="AAA"/>
    <property type="match status" value="1"/>
</dbReference>
<evidence type="ECO:0000256" key="5">
    <source>
        <dbReference type="ARBA" id="ARBA00022840"/>
    </source>
</evidence>
<keyword evidence="1" id="KW-0813">Transport</keyword>
<dbReference type="InterPro" id="IPR050093">
    <property type="entry name" value="ABC_SmlMolc_Importer"/>
</dbReference>
<dbReference type="PROSITE" id="PS50893">
    <property type="entry name" value="ABC_TRANSPORTER_2"/>
    <property type="match status" value="1"/>
</dbReference>
<keyword evidence="4" id="KW-0547">Nucleotide-binding</keyword>
<dbReference type="Proteomes" id="UP000186074">
    <property type="component" value="Chromosome"/>
</dbReference>
<keyword evidence="2" id="KW-1003">Cell membrane</keyword>
<organism evidence="10 11">
    <name type="scientific">Poseidonibacter parvus</name>
    <dbReference type="NCBI Taxonomy" id="1850254"/>
    <lineage>
        <taxon>Bacteria</taxon>
        <taxon>Pseudomonadati</taxon>
        <taxon>Campylobacterota</taxon>
        <taxon>Epsilonproteobacteria</taxon>
        <taxon>Campylobacterales</taxon>
        <taxon>Arcobacteraceae</taxon>
        <taxon>Poseidonibacter</taxon>
    </lineage>
</organism>
<dbReference type="InterPro" id="IPR027417">
    <property type="entry name" value="P-loop_NTPase"/>
</dbReference>
<dbReference type="AlphaFoldDB" id="A0A1P8KPG7"/>
<accession>A0A1P8KPG7</accession>
<evidence type="ECO:0000256" key="3">
    <source>
        <dbReference type="ARBA" id="ARBA00022496"/>
    </source>
</evidence>
<dbReference type="InterPro" id="IPR017871">
    <property type="entry name" value="ABC_transporter-like_CS"/>
</dbReference>
<evidence type="ECO:0000256" key="4">
    <source>
        <dbReference type="ARBA" id="ARBA00022741"/>
    </source>
</evidence>
<dbReference type="GO" id="GO:0015697">
    <property type="term" value="P:quaternary ammonium group transport"/>
    <property type="evidence" value="ECO:0007669"/>
    <property type="project" value="UniProtKB-ARBA"/>
</dbReference>
<dbReference type="InterPro" id="IPR015853">
    <property type="entry name" value="ABC_transpr_FbpC"/>
</dbReference>
<evidence type="ECO:0000256" key="2">
    <source>
        <dbReference type="ARBA" id="ARBA00022475"/>
    </source>
</evidence>
<dbReference type="RefSeq" id="WP_076088349.1">
    <property type="nucleotide sequence ID" value="NZ_CP019070.1"/>
</dbReference>
<evidence type="ECO:0000256" key="7">
    <source>
        <dbReference type="ARBA" id="ARBA00023065"/>
    </source>
</evidence>
<evidence type="ECO:0000259" key="9">
    <source>
        <dbReference type="PROSITE" id="PS50893"/>
    </source>
</evidence>
<dbReference type="GO" id="GO:0015408">
    <property type="term" value="F:ABC-type ferric iron transporter activity"/>
    <property type="evidence" value="ECO:0007669"/>
    <property type="project" value="InterPro"/>
</dbReference>
<dbReference type="CDD" id="cd03259">
    <property type="entry name" value="ABC_Carb_Solutes_like"/>
    <property type="match status" value="1"/>
</dbReference>
<dbReference type="KEGG" id="alp:LPB137_11925"/>
<sequence length="331" mass="37917">MLSINNFSISFNETKILEDINFDVKQGEIVTLLGSSGCGKTTILRAIAGLQKEHDGNICIGDTCVSSKEVYKQDREVGYIFQDYALFPHLNVEENISFALDKLSKKDRNKRVDQLLEQFDIIAHKHKQIHQLSGGQQQRVAIARAMANKPKILLLDEPFANLDSQLRYKTKMWLKNLIKKYNLSAVLVTHDKKEALSISDKIGIIHNKKLLQFDATQDIYSKPVNFYIANFLSEINILPKALIEKLELNVKENQTAIIEISKSKLTNKNTLLEVEIVDKSFCGEYYEILVKDVKNNETDELSMIKSTLENIDLNEKIYLDLKRENIKIILK</sequence>
<keyword evidence="6" id="KW-0408">Iron</keyword>
<dbReference type="Pfam" id="PF00005">
    <property type="entry name" value="ABC_tran"/>
    <property type="match status" value="1"/>
</dbReference>
<dbReference type="SUPFAM" id="SSF52540">
    <property type="entry name" value="P-loop containing nucleoside triphosphate hydrolases"/>
    <property type="match status" value="1"/>
</dbReference>
<keyword evidence="5" id="KW-0067">ATP-binding</keyword>
<dbReference type="EMBL" id="CP019070">
    <property type="protein sequence ID" value="APW66504.1"/>
    <property type="molecule type" value="Genomic_DNA"/>
</dbReference>
<evidence type="ECO:0000256" key="6">
    <source>
        <dbReference type="ARBA" id="ARBA00023004"/>
    </source>
</evidence>
<protein>
    <recommendedName>
        <fullName evidence="9">ABC transporter domain-containing protein</fullName>
    </recommendedName>
</protein>
<feature type="domain" description="ABC transporter" evidence="9">
    <location>
        <begin position="2"/>
        <end position="232"/>
    </location>
</feature>
<dbReference type="GO" id="GO:0005524">
    <property type="term" value="F:ATP binding"/>
    <property type="evidence" value="ECO:0007669"/>
    <property type="project" value="UniProtKB-KW"/>
</dbReference>
<name>A0A1P8KPG7_9BACT</name>
<gene>
    <name evidence="10" type="ORF">LPB137_11925</name>
</gene>
<dbReference type="Gene3D" id="3.40.50.300">
    <property type="entry name" value="P-loop containing nucleotide triphosphate hydrolases"/>
    <property type="match status" value="1"/>
</dbReference>
<keyword evidence="7" id="KW-0406">Ion transport</keyword>
<keyword evidence="3" id="KW-0410">Iron transport</keyword>
<proteinExistence type="predicted"/>
<dbReference type="PROSITE" id="PS00211">
    <property type="entry name" value="ABC_TRANSPORTER_1"/>
    <property type="match status" value="1"/>
</dbReference>
<keyword evidence="8" id="KW-0472">Membrane</keyword>
<dbReference type="PANTHER" id="PTHR42781:SF4">
    <property type="entry name" value="SPERMIDINE_PUTRESCINE IMPORT ATP-BINDING PROTEIN POTA"/>
    <property type="match status" value="1"/>
</dbReference>
<evidence type="ECO:0000256" key="8">
    <source>
        <dbReference type="ARBA" id="ARBA00023136"/>
    </source>
</evidence>
<dbReference type="GO" id="GO:0016020">
    <property type="term" value="C:membrane"/>
    <property type="evidence" value="ECO:0007669"/>
    <property type="project" value="InterPro"/>
</dbReference>
<dbReference type="GO" id="GO:0016887">
    <property type="term" value="F:ATP hydrolysis activity"/>
    <property type="evidence" value="ECO:0007669"/>
    <property type="project" value="InterPro"/>
</dbReference>
<dbReference type="STRING" id="1850254.LPB137_11925"/>
<dbReference type="PANTHER" id="PTHR42781">
    <property type="entry name" value="SPERMIDINE/PUTRESCINE IMPORT ATP-BINDING PROTEIN POTA"/>
    <property type="match status" value="1"/>
</dbReference>
<dbReference type="InterPro" id="IPR003593">
    <property type="entry name" value="AAA+_ATPase"/>
</dbReference>
<dbReference type="FunFam" id="3.40.50.300:FF:000425">
    <property type="entry name" value="Probable ABC transporter, ATP-binding subunit"/>
    <property type="match status" value="1"/>
</dbReference>
<keyword evidence="11" id="KW-1185">Reference proteome</keyword>
<evidence type="ECO:0000256" key="1">
    <source>
        <dbReference type="ARBA" id="ARBA00022448"/>
    </source>
</evidence>
<dbReference type="OrthoDB" id="9809450at2"/>
<evidence type="ECO:0000313" key="11">
    <source>
        <dbReference type="Proteomes" id="UP000186074"/>
    </source>
</evidence>
<dbReference type="InterPro" id="IPR003439">
    <property type="entry name" value="ABC_transporter-like_ATP-bd"/>
</dbReference>